<dbReference type="EMBL" id="JAQONE010000005">
    <property type="protein sequence ID" value="MDC2829093.1"/>
    <property type="molecule type" value="Genomic_DNA"/>
</dbReference>
<gene>
    <name evidence="1" type="ORF">PO250_01920</name>
</gene>
<dbReference type="RefSeq" id="WP_272225753.1">
    <property type="nucleotide sequence ID" value="NZ_JAQONE010000005.1"/>
</dbReference>
<accession>A0AAJ1MAW1</accession>
<protein>
    <submittedName>
        <fullName evidence="1">Uncharacterized protein</fullName>
    </submittedName>
</protein>
<dbReference type="AlphaFoldDB" id="A0AAJ1MAW1"/>
<dbReference type="Proteomes" id="UP001220670">
    <property type="component" value="Unassembled WGS sequence"/>
</dbReference>
<proteinExistence type="predicted"/>
<evidence type="ECO:0000313" key="1">
    <source>
        <dbReference type="EMBL" id="MDC2829093.1"/>
    </source>
</evidence>
<name>A0AAJ1MAW1_LIMMU</name>
<evidence type="ECO:0000313" key="2">
    <source>
        <dbReference type="Proteomes" id="UP001220670"/>
    </source>
</evidence>
<comment type="caution">
    <text evidence="1">The sequence shown here is derived from an EMBL/GenBank/DDBJ whole genome shotgun (WGS) entry which is preliminary data.</text>
</comment>
<organism evidence="1 2">
    <name type="scientific">Limosilactobacillus mucosae</name>
    <name type="common">Lactobacillus mucosae</name>
    <dbReference type="NCBI Taxonomy" id="97478"/>
    <lineage>
        <taxon>Bacteria</taxon>
        <taxon>Bacillati</taxon>
        <taxon>Bacillota</taxon>
        <taxon>Bacilli</taxon>
        <taxon>Lactobacillales</taxon>
        <taxon>Lactobacillaceae</taxon>
        <taxon>Limosilactobacillus</taxon>
    </lineage>
</organism>
<reference evidence="1" key="1">
    <citation type="submission" date="2023-01" db="EMBL/GenBank/DDBJ databases">
        <title>Genome analysis of 13 Lactobacillus isolated from gut of wild boar.</title>
        <authorList>
            <person name="Papp P."/>
            <person name="Libisch B."/>
            <person name="Nagy T."/>
            <person name="Olasz F."/>
        </authorList>
    </citation>
    <scope>NUCLEOTIDE SEQUENCE</scope>
    <source>
        <strain evidence="1">F146</strain>
    </source>
</reference>
<sequence length="213" mass="25101">MLRRIQQPKRQSSVDCLNQRVIALLDKLQIGQVNIINLQEKINKALENHDDYIDFLATADIPENKSVVYELQKTLQALDSEWGILDKNSLWHWNTIAEFENSLVQNTVMLKVMGLLTVFHLPASQYKGGLRIDLRNYALANEPEDGFTPRSSQYKAQHKVCQENYNQMAFWILQKYQAMFKDGWLMWNKINLNAISENRKIYQENRKKELLKW</sequence>